<evidence type="ECO:0000256" key="1">
    <source>
        <dbReference type="SAM" id="MobiDB-lite"/>
    </source>
</evidence>
<dbReference type="Proteomes" id="UP001562425">
    <property type="component" value="Unassembled WGS sequence"/>
</dbReference>
<organism evidence="2 3">
    <name type="scientific">Culex pipiens pipiens</name>
    <name type="common">Northern house mosquito</name>
    <dbReference type="NCBI Taxonomy" id="38569"/>
    <lineage>
        <taxon>Eukaryota</taxon>
        <taxon>Metazoa</taxon>
        <taxon>Ecdysozoa</taxon>
        <taxon>Arthropoda</taxon>
        <taxon>Hexapoda</taxon>
        <taxon>Insecta</taxon>
        <taxon>Pterygota</taxon>
        <taxon>Neoptera</taxon>
        <taxon>Endopterygota</taxon>
        <taxon>Diptera</taxon>
        <taxon>Nematocera</taxon>
        <taxon>Culicoidea</taxon>
        <taxon>Culicidae</taxon>
        <taxon>Culicinae</taxon>
        <taxon>Culicini</taxon>
        <taxon>Culex</taxon>
        <taxon>Culex</taxon>
    </lineage>
</organism>
<evidence type="ECO:0000313" key="2">
    <source>
        <dbReference type="EMBL" id="KAL1395749.1"/>
    </source>
</evidence>
<evidence type="ECO:0000313" key="3">
    <source>
        <dbReference type="Proteomes" id="UP001562425"/>
    </source>
</evidence>
<name>A0ABD1D8I3_CULPP</name>
<feature type="region of interest" description="Disordered" evidence="1">
    <location>
        <begin position="60"/>
        <end position="79"/>
    </location>
</feature>
<keyword evidence="3" id="KW-1185">Reference proteome</keyword>
<reference evidence="2 3" key="1">
    <citation type="submission" date="2024-05" db="EMBL/GenBank/DDBJ databases">
        <title>Culex pipiens pipiens assembly and annotation.</title>
        <authorList>
            <person name="Alout H."/>
            <person name="Durand T."/>
        </authorList>
    </citation>
    <scope>NUCLEOTIDE SEQUENCE [LARGE SCALE GENOMIC DNA]</scope>
    <source>
        <strain evidence="2">HA-2024</strain>
        <tissue evidence="2">Whole body</tissue>
    </source>
</reference>
<dbReference type="EMBL" id="JBEHCU010007007">
    <property type="protein sequence ID" value="KAL1395749.1"/>
    <property type="molecule type" value="Genomic_DNA"/>
</dbReference>
<feature type="region of interest" description="Disordered" evidence="1">
    <location>
        <begin position="1"/>
        <end position="49"/>
    </location>
</feature>
<protein>
    <submittedName>
        <fullName evidence="2">Uncharacterized protein</fullName>
    </submittedName>
</protein>
<sequence>MRPPGPRLYDEGLLKDTPLNPISTRLPAVPGGGGGVPIDDTMNTSNNSIPPFIPLRNDFDILDDDDNGDGQNGVEQAKKAPKVRLPPIHVMDLSVGDVFKLLNDNGLPRSEAFLLKHTRTSVLPKKLEFFDFLSRHHIDIATVSETWLKPKQSFFHPDYRCVRADRENQDDERGGGVLIAIRKDIHFKILDINTSAIETVGIEILNAAQPVHIIAVYFPGVHHLTSPLVTNLESPEAIDRCIAMFTSFIIEAESTAVPTAPVRSYKEAEFAESTRRLVQLRNTRRRQWFRTRDPLLADIVEALNVRIRNECTIARNQHFSSSIRHLENGAKDLWRISKALRNSVKYTPPLKNGDSLVAAPSEKANLLADSFANAHRNTLPSEPSVIAQVEESVAHITATDSTTAAAPVDL</sequence>
<dbReference type="InterPro" id="IPR036691">
    <property type="entry name" value="Endo/exonu/phosph_ase_sf"/>
</dbReference>
<gene>
    <name evidence="2" type="ORF">pipiens_011020</name>
</gene>
<dbReference type="SUPFAM" id="SSF56219">
    <property type="entry name" value="DNase I-like"/>
    <property type="match status" value="1"/>
</dbReference>
<dbReference type="AlphaFoldDB" id="A0ABD1D8I3"/>
<comment type="caution">
    <text evidence="2">The sequence shown here is derived from an EMBL/GenBank/DDBJ whole genome shotgun (WGS) entry which is preliminary data.</text>
</comment>
<dbReference type="Gene3D" id="3.60.10.10">
    <property type="entry name" value="Endonuclease/exonuclease/phosphatase"/>
    <property type="match status" value="1"/>
</dbReference>
<accession>A0ABD1D8I3</accession>
<proteinExistence type="predicted"/>